<keyword evidence="1" id="KW-0472">Membrane</keyword>
<dbReference type="AlphaFoldDB" id="A0AAV4M5E8"/>
<evidence type="ECO:0000256" key="1">
    <source>
        <dbReference type="SAM" id="Phobius"/>
    </source>
</evidence>
<dbReference type="Proteomes" id="UP001497744">
    <property type="component" value="Unassembled WGS sequence"/>
</dbReference>
<evidence type="ECO:0000313" key="3">
    <source>
        <dbReference type="Proteomes" id="UP001497744"/>
    </source>
</evidence>
<organism evidence="2 3">
    <name type="scientific">Babesia caballi</name>
    <dbReference type="NCBI Taxonomy" id="5871"/>
    <lineage>
        <taxon>Eukaryota</taxon>
        <taxon>Sar</taxon>
        <taxon>Alveolata</taxon>
        <taxon>Apicomplexa</taxon>
        <taxon>Aconoidasida</taxon>
        <taxon>Piroplasmida</taxon>
        <taxon>Babesiidae</taxon>
        <taxon>Babesia</taxon>
    </lineage>
</organism>
<dbReference type="EMBL" id="BPLF01000006">
    <property type="protein sequence ID" value="GIX66044.1"/>
    <property type="molecule type" value="Genomic_DNA"/>
</dbReference>
<evidence type="ECO:0000313" key="2">
    <source>
        <dbReference type="EMBL" id="GIX66044.1"/>
    </source>
</evidence>
<dbReference type="RefSeq" id="XP_067718113.1">
    <property type="nucleotide sequence ID" value="XM_067862012.1"/>
</dbReference>
<accession>A0AAV4M5E8</accession>
<feature type="transmembrane region" description="Helical" evidence="1">
    <location>
        <begin position="1067"/>
        <end position="1084"/>
    </location>
</feature>
<sequence length="1126" mass="123973">MSAEKKLTAPPKDLKEAIDWVLRVSGGDHNGGAGTDRLATALTASIYKTSDKQSNDVDKILTEMKKDEQKIKPNGPIKQLGDGLTKFIGYQSSGSRNTSNYKITISGTGIMTKGDIHPNKSPVYTSAYTGSWYTHVSVGSPQNPTYKEITCARIFFTAIEKIFEGLTELYYNCKKGWSTQSLNGSTDALNQFMQNHGFMKPNLNTNKDGNGIAKLLDSGLSEFTTAYSAAGHNPSLDAFRYQLEQNASTSPSKSPLSALYILATRFGSHYGQRGHNGHSHPLYHRQLCLEAIDWVLRVTGKDGGGGQSGTEQLATAVYGLLEGVESSSSALQKKLEQIKVALWSGGSNGLIDNLANGLNGLMNSIKSNDEYVYQVLNNSDLTTEVPKAGEIFLGCVPLCFYGLSYLYWRCCEKGAWKEMKLNDRDGSALKNFMGSQGFDGKHLKHDHKGAEVAAALENFNGFKSALARQNSSFTDFLKSLRNVTPTTTTTHPLSTLFLGASCYFESKRPKAPQPPSSIRSMLYWLSGLTLTPQFYSLLDHFSTAVPPEFKVAISGSSKKDETLKPDDLAGHLVTSSLSSSWILETIQGPGDSNNPLLHEIYCSVDLSYHSSPSVLLSKLADYAYALQFQLHFLYQQCSNTYTHGCGWRHCRYGEGVNNGSKTPVLSHICNGYNCTEISKCKHDGTGGTNCNHNKSGASTCGQNPNVSPLQAFLTDKLKGFRRDPSDPYSHLASCSGSLCHVPMGFESHLRADDKYQGSHISLALGSFCGGFKTPLRQLSEKLGCLTKRTPRTLGDLFGFTWHLNGQLFKNAEIVNKLQESLNPNPNNVQEFIEKLKQSLTSPQSSPEDSGLVRSLQTMASIIPFLYQLFMADADDFLASRFYNLKGTKHNAVSPSYSGEHHDLYSLYNSNCTTPPNQSCGPYLYPLTHSDGATYAPRNASTYLSWVLYLSDDLQSWFQEMLDEFKNIDCKALGCKSSCSHASGTHGNPSCKCNSVVQCGGTLPLLYRHGFRYFNPAVLMGSNTKRDCKAFAEQLQSVITGNPLTNLLNTIDAFLYAIRWEFFSKLSGFWTIYVCIILYTFFFLLDTLRVRSHLHFPSSNSMAPISLLGTGKAPALRKLTKLTYFTP</sequence>
<reference evidence="2 3" key="1">
    <citation type="submission" date="2021-06" db="EMBL/GenBank/DDBJ databases">
        <title>Genome sequence of Babesia caballi.</title>
        <authorList>
            <person name="Yamagishi J."/>
            <person name="Kidaka T."/>
            <person name="Ochi A."/>
        </authorList>
    </citation>
    <scope>NUCLEOTIDE SEQUENCE [LARGE SCALE GENOMIC DNA]</scope>
    <source>
        <strain evidence="2">USDA-D6B2</strain>
    </source>
</reference>
<dbReference type="GeneID" id="94197525"/>
<protein>
    <submittedName>
        <fullName evidence="2">Variant erythrocyte surface antigen-1 family protein</fullName>
    </submittedName>
</protein>
<comment type="caution">
    <text evidence="2">The sequence shown here is derived from an EMBL/GenBank/DDBJ whole genome shotgun (WGS) entry which is preliminary data.</text>
</comment>
<keyword evidence="1" id="KW-1133">Transmembrane helix</keyword>
<proteinExistence type="predicted"/>
<keyword evidence="3" id="KW-1185">Reference proteome</keyword>
<keyword evidence="1" id="KW-0812">Transmembrane</keyword>
<name>A0AAV4M5E8_BABCB</name>
<gene>
    <name evidence="2" type="ORF">BcabD6B2_54800</name>
</gene>